<feature type="domain" description="DUF6985" evidence="1">
    <location>
        <begin position="16"/>
        <end position="159"/>
    </location>
</feature>
<organism evidence="2 3">
    <name type="scientific">Hymenobacter canadensis</name>
    <dbReference type="NCBI Taxonomy" id="2999067"/>
    <lineage>
        <taxon>Bacteria</taxon>
        <taxon>Pseudomonadati</taxon>
        <taxon>Bacteroidota</taxon>
        <taxon>Cytophagia</taxon>
        <taxon>Cytophagales</taxon>
        <taxon>Hymenobacteraceae</taxon>
        <taxon>Hymenobacter</taxon>
    </lineage>
</organism>
<reference evidence="2 3" key="1">
    <citation type="submission" date="2022-12" db="EMBL/GenBank/DDBJ databases">
        <title>Hymenobacter canadensis sp. nov. isolated from lake water of the Cambridge Bay, Canada.</title>
        <authorList>
            <person name="Kim W.H."/>
            <person name="Lee Y.M."/>
        </authorList>
    </citation>
    <scope>NUCLEOTIDE SEQUENCE [LARGE SCALE GENOMIC DNA]</scope>
    <source>
        <strain evidence="2 3">PAMC 29467</strain>
    </source>
</reference>
<keyword evidence="3" id="KW-1185">Reference proteome</keyword>
<dbReference type="InterPro" id="IPR054254">
    <property type="entry name" value="DUF6985"/>
</dbReference>
<name>A0ABY7LSS6_9BACT</name>
<dbReference type="RefSeq" id="WP_269561047.1">
    <property type="nucleotide sequence ID" value="NZ_CP114767.1"/>
</dbReference>
<gene>
    <name evidence="2" type="ORF">O3303_05415</name>
</gene>
<dbReference type="EMBL" id="CP114767">
    <property type="protein sequence ID" value="WBA43002.1"/>
    <property type="molecule type" value="Genomic_DNA"/>
</dbReference>
<evidence type="ECO:0000313" key="2">
    <source>
        <dbReference type="EMBL" id="WBA43002.1"/>
    </source>
</evidence>
<dbReference type="Pfam" id="PF22481">
    <property type="entry name" value="DUF6985"/>
    <property type="match status" value="1"/>
</dbReference>
<evidence type="ECO:0000259" key="1">
    <source>
        <dbReference type="Pfam" id="PF22481"/>
    </source>
</evidence>
<sequence>MDKFIQSTVVGPMLQDADLDDWWQSQPVAVPFFDNQPVSVVLSGVLSATAADLADMDECLTHFLALGAADRLALSDLVWANYQEVVEAVGEDLDIRIDTPADVWAHVHPREIHISWRDRRDEDIYLSVECACDWEIEHGLQLVFRRGRMLTRVSQCDGQLTEADANDWPDEKDALLSAYNATFTSPKNQNVLE</sequence>
<accession>A0ABY7LSS6</accession>
<evidence type="ECO:0000313" key="3">
    <source>
        <dbReference type="Proteomes" id="UP001211005"/>
    </source>
</evidence>
<proteinExistence type="predicted"/>
<dbReference type="Proteomes" id="UP001211005">
    <property type="component" value="Chromosome"/>
</dbReference>
<protein>
    <recommendedName>
        <fullName evidence="1">DUF6985 domain-containing protein</fullName>
    </recommendedName>
</protein>